<evidence type="ECO:0000313" key="2">
    <source>
        <dbReference type="EnsemblMetazoa" id="tetur01g04610.1"/>
    </source>
</evidence>
<feature type="region of interest" description="Disordered" evidence="1">
    <location>
        <begin position="1"/>
        <end position="33"/>
    </location>
</feature>
<reference evidence="2" key="2">
    <citation type="submission" date="2015-06" db="UniProtKB">
        <authorList>
            <consortium name="EnsemblMetazoa"/>
        </authorList>
    </citation>
    <scope>IDENTIFICATION</scope>
</reference>
<evidence type="ECO:0000313" key="3">
    <source>
        <dbReference type="Proteomes" id="UP000015104"/>
    </source>
</evidence>
<feature type="region of interest" description="Disordered" evidence="1">
    <location>
        <begin position="471"/>
        <end position="499"/>
    </location>
</feature>
<dbReference type="OMA" id="HETSITM"/>
<dbReference type="RefSeq" id="XP_025016058.1">
    <property type="nucleotide sequence ID" value="XM_025160290.1"/>
</dbReference>
<accession>T1JQV6</accession>
<dbReference type="AlphaFoldDB" id="T1JQV6"/>
<dbReference type="HOGENOM" id="CLU_531380_0_0_1"/>
<feature type="compositionally biased region" description="Polar residues" evidence="1">
    <location>
        <begin position="1"/>
        <end position="17"/>
    </location>
</feature>
<dbReference type="EMBL" id="CAEY01000441">
    <property type="status" value="NOT_ANNOTATED_CDS"/>
    <property type="molecule type" value="Genomic_DNA"/>
</dbReference>
<dbReference type="EnsemblMetazoa" id="tetur01g04610.1">
    <property type="protein sequence ID" value="tetur01g04610.1"/>
    <property type="gene ID" value="tetur01g04610"/>
</dbReference>
<name>T1JQV6_TETUR</name>
<dbReference type="OrthoDB" id="10431497at2759"/>
<evidence type="ECO:0000256" key="1">
    <source>
        <dbReference type="SAM" id="MobiDB-lite"/>
    </source>
</evidence>
<dbReference type="GeneID" id="112538587"/>
<proteinExistence type="predicted"/>
<sequence>MYKSYKQVSCNKSSQLPPESKKKNSKSKKIPSGQPFLMDFLKKSKHETSIVASTSTSATGLITNALPSEADEGSFFILLFSVKKSLTSIKPIVLHVYDKEIPRKSPDEITVIVRFRINNESFVGRIIMISRVRVALEEHIPKAIDVTKSKCDRNRALVFEPTVYSLTKHTILIIADPHDPRSKFLGSLFSKATENVNHITENQNQFVRSPENMVYGQIDNDSDATEEIPDDEQILDVSSDTNDYEQTSSRKKLTKKRKMHNYSEKKMICKIMDKRNSDNMKANTEISYALDKLEEMIPTLSPSSAMTPIIRNLFILTKNINFKLNHRNNDHETRFPLSRNITTVKVNGKDEIKLGGKISLPMTGYAKAIEAQKPSLVVSRIVRSCFPSSLKLNCEVNEAKNDTNLLWRLGNEAATDEARMKEGQEILDTLIEHAHAIKSFDSMSLTSYRECMHQVDKALYDFNRRHQLKESDLNKKQTEDSTFVKPRSNQTKEFTTHASHDTMNQVSLWRQNCEEADSILSEIAKDQVVFMFN</sequence>
<keyword evidence="3" id="KW-1185">Reference proteome</keyword>
<protein>
    <submittedName>
        <fullName evidence="2">Uncharacterized protein</fullName>
    </submittedName>
</protein>
<dbReference type="Proteomes" id="UP000015104">
    <property type="component" value="Unassembled WGS sequence"/>
</dbReference>
<organism evidence="2 3">
    <name type="scientific">Tetranychus urticae</name>
    <name type="common">Two-spotted spider mite</name>
    <dbReference type="NCBI Taxonomy" id="32264"/>
    <lineage>
        <taxon>Eukaryota</taxon>
        <taxon>Metazoa</taxon>
        <taxon>Ecdysozoa</taxon>
        <taxon>Arthropoda</taxon>
        <taxon>Chelicerata</taxon>
        <taxon>Arachnida</taxon>
        <taxon>Acari</taxon>
        <taxon>Acariformes</taxon>
        <taxon>Trombidiformes</taxon>
        <taxon>Prostigmata</taxon>
        <taxon>Eleutherengona</taxon>
        <taxon>Raphignathae</taxon>
        <taxon>Tetranychoidea</taxon>
        <taxon>Tetranychidae</taxon>
        <taxon>Tetranychus</taxon>
    </lineage>
</organism>
<dbReference type="KEGG" id="tut:112538587"/>
<reference evidence="3" key="1">
    <citation type="submission" date="2011-08" db="EMBL/GenBank/DDBJ databases">
        <authorList>
            <person name="Rombauts S."/>
        </authorList>
    </citation>
    <scope>NUCLEOTIDE SEQUENCE</scope>
    <source>
        <strain evidence="3">London</strain>
    </source>
</reference>